<dbReference type="Pfam" id="PF00232">
    <property type="entry name" value="Glyco_hydro_1"/>
    <property type="match status" value="1"/>
</dbReference>
<dbReference type="InterPro" id="IPR001360">
    <property type="entry name" value="Glyco_hydro_1"/>
</dbReference>
<dbReference type="STRING" id="140314.SAMN04488076_13610"/>
<dbReference type="AlphaFoldDB" id="A0A143YYG5"/>
<dbReference type="PROSITE" id="PS00653">
    <property type="entry name" value="GLYCOSYL_HYDROL_F1_2"/>
    <property type="match status" value="1"/>
</dbReference>
<feature type="non-terminal residue" evidence="3">
    <location>
        <position position="173"/>
    </location>
</feature>
<dbReference type="InterPro" id="IPR033132">
    <property type="entry name" value="GH_1_N_CS"/>
</dbReference>
<dbReference type="InterPro" id="IPR017853">
    <property type="entry name" value="GH"/>
</dbReference>
<name>A0A143YYG5_9LACT</name>
<dbReference type="PANTHER" id="PTHR10353:SF122">
    <property type="entry name" value="6-PHOSPHO-BETA-GLUCOSIDASE ASCB-RELATED"/>
    <property type="match status" value="1"/>
</dbReference>
<keyword evidence="4" id="KW-1185">Reference proteome</keyword>
<dbReference type="OrthoDB" id="9765195at2"/>
<keyword evidence="1" id="KW-0378">Hydrolase</keyword>
<dbReference type="GO" id="GO:0005829">
    <property type="term" value="C:cytosol"/>
    <property type="evidence" value="ECO:0007669"/>
    <property type="project" value="TreeGrafter"/>
</dbReference>
<dbReference type="GO" id="GO:0016052">
    <property type="term" value="P:carbohydrate catabolic process"/>
    <property type="evidence" value="ECO:0007669"/>
    <property type="project" value="TreeGrafter"/>
</dbReference>
<dbReference type="PANTHER" id="PTHR10353">
    <property type="entry name" value="GLYCOSYL HYDROLASE"/>
    <property type="match status" value="1"/>
</dbReference>
<evidence type="ECO:0000313" key="4">
    <source>
        <dbReference type="Proteomes" id="UP000242754"/>
    </source>
</evidence>
<protein>
    <recommendedName>
        <fullName evidence="5">Glycoside hydrolase family 1</fullName>
    </recommendedName>
</protein>
<dbReference type="GO" id="GO:0008422">
    <property type="term" value="F:beta-glucosidase activity"/>
    <property type="evidence" value="ECO:0007669"/>
    <property type="project" value="TreeGrafter"/>
</dbReference>
<evidence type="ECO:0000256" key="1">
    <source>
        <dbReference type="ARBA" id="ARBA00023295"/>
    </source>
</evidence>
<evidence type="ECO:0008006" key="5">
    <source>
        <dbReference type="Google" id="ProtNLM"/>
    </source>
</evidence>
<dbReference type="SUPFAM" id="SSF51445">
    <property type="entry name" value="(Trans)glycosidases"/>
    <property type="match status" value="1"/>
</dbReference>
<gene>
    <name evidence="3" type="ORF">Tpal_2658</name>
</gene>
<dbReference type="EMBL" id="FJNE01000011">
    <property type="protein sequence ID" value="CZR01619.1"/>
    <property type="molecule type" value="Genomic_DNA"/>
</dbReference>
<dbReference type="Gene3D" id="3.20.20.80">
    <property type="entry name" value="Glycosidases"/>
    <property type="match status" value="1"/>
</dbReference>
<evidence type="ECO:0000313" key="3">
    <source>
        <dbReference type="EMBL" id="CZR01619.1"/>
    </source>
</evidence>
<sequence length="173" mass="20022">MTELKFPENFLWGGATAANQYEGAFDADGKGLSVQDVTPKGGFGGLITDGPTPDNMKLVGIDFYHRYKEDVKLFAEMGFKTYRTSIAWTRIFPNGDETEPNEAGLQFYDDLFDELLKYGIEPLITLSHYETPLHLSKEYDGWINRKMIGFYENYVRTVFTRYKDKVKYWLTFN</sequence>
<comment type="similarity">
    <text evidence="2">Belongs to the glycosyl hydrolase 1 family.</text>
</comment>
<dbReference type="Proteomes" id="UP000242754">
    <property type="component" value="Unassembled WGS sequence"/>
</dbReference>
<keyword evidence="1" id="KW-0326">Glycosidase</keyword>
<dbReference type="RefSeq" id="WP_143596851.1">
    <property type="nucleotide sequence ID" value="NZ_FJNE01000011.1"/>
</dbReference>
<organism evidence="3 4">
    <name type="scientific">Trichococcus palustris</name>
    <dbReference type="NCBI Taxonomy" id="140314"/>
    <lineage>
        <taxon>Bacteria</taxon>
        <taxon>Bacillati</taxon>
        <taxon>Bacillota</taxon>
        <taxon>Bacilli</taxon>
        <taxon>Lactobacillales</taxon>
        <taxon>Carnobacteriaceae</taxon>
        <taxon>Trichococcus</taxon>
    </lineage>
</organism>
<reference evidence="3 4" key="1">
    <citation type="submission" date="2016-02" db="EMBL/GenBank/DDBJ databases">
        <authorList>
            <person name="Wen L."/>
            <person name="He K."/>
            <person name="Yang H."/>
        </authorList>
    </citation>
    <scope>NUCLEOTIDE SEQUENCE [LARGE SCALE GENOMIC DNA]</scope>
    <source>
        <strain evidence="3">Trichococcus palustris</strain>
    </source>
</reference>
<evidence type="ECO:0000256" key="2">
    <source>
        <dbReference type="RuleBase" id="RU003690"/>
    </source>
</evidence>
<accession>A0A143YYG5</accession>
<proteinExistence type="inferred from homology"/>